<dbReference type="PANTHER" id="PTHR42945:SF1">
    <property type="entry name" value="HISTIDINE BIOSYNTHESIS BIFUNCTIONAL PROTEIN HIS7"/>
    <property type="match status" value="1"/>
</dbReference>
<comment type="pathway">
    <text evidence="4">Amino-acid biosynthesis; L-histidine biosynthesis; L-histidine from 5-phospho-alpha-D-ribose 1-diphosphate: step 2/9.</text>
</comment>
<dbReference type="AlphaFoldDB" id="A0A934VXE9"/>
<evidence type="ECO:0000256" key="11">
    <source>
        <dbReference type="ARBA" id="ARBA00022801"/>
    </source>
</evidence>
<keyword evidence="15" id="KW-1185">Reference proteome</keyword>
<evidence type="ECO:0000256" key="1">
    <source>
        <dbReference type="ARBA" id="ARBA00000024"/>
    </source>
</evidence>
<evidence type="ECO:0000256" key="10">
    <source>
        <dbReference type="ARBA" id="ARBA00022605"/>
    </source>
</evidence>
<evidence type="ECO:0000259" key="13">
    <source>
        <dbReference type="Pfam" id="PF01502"/>
    </source>
</evidence>
<dbReference type="InterPro" id="IPR038019">
    <property type="entry name" value="PRib_AMP_CycHydrolase_sf"/>
</dbReference>
<sequence length="155" mass="17359">MSVEQVEESDQFAPRFDSNGLIPCITLDSNTRQVLMFAMMNREALQLTIETGLAHYWSRSRGKLWKKGETSGMVQQVKRMLIDDDQDCVVIEVGLTPPVGGGQEASCHVGYRSCFYREVPIGRKSEKPIQLTFIETGKAFDPVAVYGDTPNPTRL</sequence>
<keyword evidence="12" id="KW-0368">Histidine biosynthesis</keyword>
<dbReference type="Proteomes" id="UP000603141">
    <property type="component" value="Unassembled WGS sequence"/>
</dbReference>
<comment type="similarity">
    <text evidence="6">In the N-terminal section; belongs to the PRA-CH family.</text>
</comment>
<name>A0A934VXE9_9BACT</name>
<accession>A0A934VXE9</accession>
<comment type="pathway">
    <text evidence="3">Amino-acid biosynthesis; L-histidine biosynthesis; L-histidine from 5-phospho-alpha-D-ribose 1-diphosphate: step 3/9.</text>
</comment>
<evidence type="ECO:0000256" key="2">
    <source>
        <dbReference type="ARBA" id="ARBA00001460"/>
    </source>
</evidence>
<evidence type="ECO:0000256" key="5">
    <source>
        <dbReference type="ARBA" id="ARBA00007731"/>
    </source>
</evidence>
<dbReference type="FunFam" id="3.10.20.810:FF:000001">
    <property type="entry name" value="Histidine biosynthesis bifunctional protein HisIE"/>
    <property type="match status" value="1"/>
</dbReference>
<evidence type="ECO:0000256" key="7">
    <source>
        <dbReference type="ARBA" id="ARBA00012414"/>
    </source>
</evidence>
<comment type="similarity">
    <text evidence="5">In the C-terminal section; belongs to the PRA-PH family.</text>
</comment>
<dbReference type="EMBL" id="JAENIJ010000027">
    <property type="protein sequence ID" value="MBK1883763.1"/>
    <property type="molecule type" value="Genomic_DNA"/>
</dbReference>
<comment type="caution">
    <text evidence="14">The sequence shown here is derived from an EMBL/GenBank/DDBJ whole genome shotgun (WGS) entry which is preliminary data.</text>
</comment>
<dbReference type="SUPFAM" id="SSF141734">
    <property type="entry name" value="HisI-like"/>
    <property type="match status" value="1"/>
</dbReference>
<dbReference type="GO" id="GO:0004635">
    <property type="term" value="F:phosphoribosyl-AMP cyclohydrolase activity"/>
    <property type="evidence" value="ECO:0007669"/>
    <property type="project" value="UniProtKB-EC"/>
</dbReference>
<dbReference type="GO" id="GO:0004636">
    <property type="term" value="F:phosphoribosyl-ATP diphosphatase activity"/>
    <property type="evidence" value="ECO:0007669"/>
    <property type="project" value="UniProtKB-EC"/>
</dbReference>
<evidence type="ECO:0000256" key="8">
    <source>
        <dbReference type="ARBA" id="ARBA00012721"/>
    </source>
</evidence>
<evidence type="ECO:0000313" key="15">
    <source>
        <dbReference type="Proteomes" id="UP000603141"/>
    </source>
</evidence>
<dbReference type="EC" id="3.6.1.31" evidence="7"/>
<comment type="catalytic activity">
    <reaction evidence="2">
        <text>1-(5-phospho-beta-D-ribosyl)-ATP + H2O = 1-(5-phospho-beta-D-ribosyl)-5'-AMP + diphosphate + H(+)</text>
        <dbReference type="Rhea" id="RHEA:22828"/>
        <dbReference type="ChEBI" id="CHEBI:15377"/>
        <dbReference type="ChEBI" id="CHEBI:15378"/>
        <dbReference type="ChEBI" id="CHEBI:33019"/>
        <dbReference type="ChEBI" id="CHEBI:59457"/>
        <dbReference type="ChEBI" id="CHEBI:73183"/>
        <dbReference type="EC" id="3.6.1.31"/>
    </reaction>
</comment>
<dbReference type="GO" id="GO:0000105">
    <property type="term" value="P:L-histidine biosynthetic process"/>
    <property type="evidence" value="ECO:0007669"/>
    <property type="project" value="UniProtKB-KW"/>
</dbReference>
<dbReference type="Gene3D" id="4.10.80.70">
    <property type="match status" value="1"/>
</dbReference>
<dbReference type="NCBIfam" id="NF000768">
    <property type="entry name" value="PRK00051.1"/>
    <property type="match status" value="1"/>
</dbReference>
<dbReference type="EC" id="3.5.4.19" evidence="8"/>
<organism evidence="14 15">
    <name type="scientific">Luteolibacter pohnpeiensis</name>
    <dbReference type="NCBI Taxonomy" id="454153"/>
    <lineage>
        <taxon>Bacteria</taxon>
        <taxon>Pseudomonadati</taxon>
        <taxon>Verrucomicrobiota</taxon>
        <taxon>Verrucomicrobiia</taxon>
        <taxon>Verrucomicrobiales</taxon>
        <taxon>Verrucomicrobiaceae</taxon>
        <taxon>Luteolibacter</taxon>
    </lineage>
</organism>
<dbReference type="PANTHER" id="PTHR42945">
    <property type="entry name" value="HISTIDINE BIOSYNTHESIS BIFUNCTIONAL PROTEIN"/>
    <property type="match status" value="1"/>
</dbReference>
<evidence type="ECO:0000256" key="6">
    <source>
        <dbReference type="ARBA" id="ARBA00008299"/>
    </source>
</evidence>
<evidence type="ECO:0000256" key="4">
    <source>
        <dbReference type="ARBA" id="ARBA00005204"/>
    </source>
</evidence>
<comment type="catalytic activity">
    <reaction evidence="1">
        <text>1-(5-phospho-beta-D-ribosyl)-5'-AMP + H2O = 1-(5-phospho-beta-D-ribosyl)-5-[(5-phospho-beta-D-ribosylamino)methylideneamino]imidazole-4-carboxamide</text>
        <dbReference type="Rhea" id="RHEA:20049"/>
        <dbReference type="ChEBI" id="CHEBI:15377"/>
        <dbReference type="ChEBI" id="CHEBI:58435"/>
        <dbReference type="ChEBI" id="CHEBI:59457"/>
        <dbReference type="EC" id="3.5.4.19"/>
    </reaction>
</comment>
<evidence type="ECO:0000256" key="12">
    <source>
        <dbReference type="ARBA" id="ARBA00023102"/>
    </source>
</evidence>
<evidence type="ECO:0000256" key="3">
    <source>
        <dbReference type="ARBA" id="ARBA00005169"/>
    </source>
</evidence>
<keyword evidence="11 14" id="KW-0378">Hydrolase</keyword>
<dbReference type="InterPro" id="IPR002496">
    <property type="entry name" value="PRib_AMP_CycHydrolase_dom"/>
</dbReference>
<keyword evidence="10" id="KW-0028">Amino-acid biosynthesis</keyword>
<dbReference type="Gene3D" id="3.10.20.810">
    <property type="entry name" value="Phosphoribosyl-AMP cyclohydrolase"/>
    <property type="match status" value="1"/>
</dbReference>
<reference evidence="14" key="1">
    <citation type="submission" date="2021-01" db="EMBL/GenBank/DDBJ databases">
        <title>Modified the classification status of verrucomicrobia.</title>
        <authorList>
            <person name="Feng X."/>
        </authorList>
    </citation>
    <scope>NUCLEOTIDE SEQUENCE</scope>
    <source>
        <strain evidence="14">KCTC 22041</strain>
    </source>
</reference>
<dbReference type="Pfam" id="PF01502">
    <property type="entry name" value="PRA-CH"/>
    <property type="match status" value="1"/>
</dbReference>
<evidence type="ECO:0000256" key="9">
    <source>
        <dbReference type="ARBA" id="ARBA00017720"/>
    </source>
</evidence>
<protein>
    <recommendedName>
        <fullName evidence="9">Histidine biosynthesis bifunctional protein HisIE</fullName>
        <ecNumber evidence="8">3.5.4.19</ecNumber>
        <ecNumber evidence="7">3.6.1.31</ecNumber>
    </recommendedName>
</protein>
<feature type="domain" description="Phosphoribosyl-AMP cyclohydrolase" evidence="13">
    <location>
        <begin position="36"/>
        <end position="116"/>
    </location>
</feature>
<gene>
    <name evidence="14" type="primary">hisI</name>
    <name evidence="14" type="ORF">JIN85_15195</name>
</gene>
<evidence type="ECO:0000313" key="14">
    <source>
        <dbReference type="EMBL" id="MBK1883763.1"/>
    </source>
</evidence>
<proteinExistence type="inferred from homology"/>